<dbReference type="Pfam" id="PF07707">
    <property type="entry name" value="BACK"/>
    <property type="match status" value="1"/>
</dbReference>
<name>A0A015IPK2_RHIIW</name>
<sequence length="503" mass="59094">MNYENTQNLSRDFLNLLKNTNDYNVKIIVGKEPSIKEFKAHSVVLSSRSLYFQKALSTQWARRENGIIIFQKPNISPFVFEVLLKYIYTGKLSIEKNKISFVDVFIASDELELMEVCQQIEERLLENESAWKLPIDYITICQYENFTKLNDVALALVCRKPLVMFESKEFLRMEEKYLIKLLKSDDLELEEIKIWEYLIKWGIENTDIILDNDLTKWTPMDFTELEKTLHNCIPHIRFFHMSPNEFSVVRAQFKQVLPDDLVDDVFQYYLNPKSKLRFQVLPLRESAYNFNSNIIKAKDAAIIASWIDKKEVILYHFRNIPFKFELIYRASTEGFKNFHKNCDNKGPTVVVIKVRDSGEIIGGYNPLDWRSVKLAENSPLLSYNNEIYNNYKCEISTSFIFSLTNRAIPILSRVSSRKEAIIWCGDKGPCFGLQDLWIQNGSLPHIIVGKCKQRSYEKKIIDRETFEIEEYEVFQIIDNRNYFLNFIGSIFGFIARVIRDILS</sequence>
<dbReference type="PROSITE" id="PS50097">
    <property type="entry name" value="BTB"/>
    <property type="match status" value="1"/>
</dbReference>
<keyword evidence="4" id="KW-1185">Reference proteome</keyword>
<dbReference type="PANTHER" id="PTHR24410">
    <property type="entry name" value="HL07962P-RELATED"/>
    <property type="match status" value="1"/>
</dbReference>
<dbReference type="OrthoDB" id="298084at2759"/>
<dbReference type="PROSITE" id="PS51886">
    <property type="entry name" value="TLDC"/>
    <property type="match status" value="1"/>
</dbReference>
<dbReference type="InterPro" id="IPR006571">
    <property type="entry name" value="TLDc_dom"/>
</dbReference>
<dbReference type="SMR" id="A0A015IPK2"/>
<feature type="domain" description="TLDc" evidence="2">
    <location>
        <begin position="293"/>
        <end position="477"/>
    </location>
</feature>
<protein>
    <recommendedName>
        <fullName evidence="5">Serine-enriched protein</fullName>
    </recommendedName>
</protein>
<dbReference type="CDD" id="cd18186">
    <property type="entry name" value="BTB_POZ_ZBTB_KLHL-like"/>
    <property type="match status" value="1"/>
</dbReference>
<comment type="caution">
    <text evidence="3">The sequence shown here is derived from an EMBL/GenBank/DDBJ whole genome shotgun (WGS) entry which is preliminary data.</text>
</comment>
<dbReference type="Proteomes" id="UP000022910">
    <property type="component" value="Unassembled WGS sequence"/>
</dbReference>
<evidence type="ECO:0000313" key="4">
    <source>
        <dbReference type="Proteomes" id="UP000022910"/>
    </source>
</evidence>
<dbReference type="SMART" id="SM00225">
    <property type="entry name" value="BTB"/>
    <property type="match status" value="1"/>
</dbReference>
<dbReference type="InterPro" id="IPR000210">
    <property type="entry name" value="BTB/POZ_dom"/>
</dbReference>
<organism evidence="3 4">
    <name type="scientific">Rhizophagus irregularis (strain DAOM 197198w)</name>
    <name type="common">Glomus intraradices</name>
    <dbReference type="NCBI Taxonomy" id="1432141"/>
    <lineage>
        <taxon>Eukaryota</taxon>
        <taxon>Fungi</taxon>
        <taxon>Fungi incertae sedis</taxon>
        <taxon>Mucoromycota</taxon>
        <taxon>Glomeromycotina</taxon>
        <taxon>Glomeromycetes</taxon>
        <taxon>Glomerales</taxon>
        <taxon>Glomeraceae</taxon>
        <taxon>Rhizophagus</taxon>
    </lineage>
</organism>
<evidence type="ECO:0000313" key="3">
    <source>
        <dbReference type="EMBL" id="EXX56160.1"/>
    </source>
</evidence>
<feature type="domain" description="BTB" evidence="1">
    <location>
        <begin position="23"/>
        <end position="96"/>
    </location>
</feature>
<dbReference type="Gene3D" id="1.25.40.420">
    <property type="match status" value="1"/>
</dbReference>
<reference evidence="3 4" key="1">
    <citation type="submission" date="2014-02" db="EMBL/GenBank/DDBJ databases">
        <title>Single nucleus genome sequencing reveals high similarity among nuclei of an endomycorrhizal fungus.</title>
        <authorList>
            <person name="Lin K."/>
            <person name="Geurts R."/>
            <person name="Zhang Z."/>
            <person name="Limpens E."/>
            <person name="Saunders D.G."/>
            <person name="Mu D."/>
            <person name="Pang E."/>
            <person name="Cao H."/>
            <person name="Cha H."/>
            <person name="Lin T."/>
            <person name="Zhou Q."/>
            <person name="Shang Y."/>
            <person name="Li Y."/>
            <person name="Ivanov S."/>
            <person name="Sharma T."/>
            <person name="Velzen R.V."/>
            <person name="Ruijter N.D."/>
            <person name="Aanen D.K."/>
            <person name="Win J."/>
            <person name="Kamoun S."/>
            <person name="Bisseling T."/>
            <person name="Huang S."/>
        </authorList>
    </citation>
    <scope>NUCLEOTIDE SEQUENCE [LARGE SCALE GENOMIC DNA]</scope>
    <source>
        <strain evidence="4">DAOM197198w</strain>
    </source>
</reference>
<dbReference type="Pfam" id="PF07534">
    <property type="entry name" value="TLD"/>
    <property type="match status" value="1"/>
</dbReference>
<evidence type="ECO:0008006" key="5">
    <source>
        <dbReference type="Google" id="ProtNLM"/>
    </source>
</evidence>
<evidence type="ECO:0000259" key="2">
    <source>
        <dbReference type="PROSITE" id="PS51886"/>
    </source>
</evidence>
<evidence type="ECO:0000259" key="1">
    <source>
        <dbReference type="PROSITE" id="PS50097"/>
    </source>
</evidence>
<dbReference type="Pfam" id="PF00651">
    <property type="entry name" value="BTB"/>
    <property type="match status" value="1"/>
</dbReference>
<proteinExistence type="predicted"/>
<dbReference type="InterPro" id="IPR011705">
    <property type="entry name" value="BACK"/>
</dbReference>
<gene>
    <name evidence="3" type="ORF">RirG_218710</name>
</gene>
<dbReference type="HOGENOM" id="CLU_021542_0_1_1"/>
<dbReference type="InterPro" id="IPR011333">
    <property type="entry name" value="SKP1/BTB/POZ_sf"/>
</dbReference>
<dbReference type="Gene3D" id="3.30.710.10">
    <property type="entry name" value="Potassium Channel Kv1.1, Chain A"/>
    <property type="match status" value="1"/>
</dbReference>
<dbReference type="SUPFAM" id="SSF54695">
    <property type="entry name" value="POZ domain"/>
    <property type="match status" value="1"/>
</dbReference>
<dbReference type="EMBL" id="JEMT01027815">
    <property type="protein sequence ID" value="EXX56160.1"/>
    <property type="molecule type" value="Genomic_DNA"/>
</dbReference>
<dbReference type="InterPro" id="IPR051481">
    <property type="entry name" value="BTB-POZ/Galectin-3-binding"/>
</dbReference>
<dbReference type="AlphaFoldDB" id="A0A015IPK2"/>
<dbReference type="PANTHER" id="PTHR24410:SF23">
    <property type="entry name" value="BTB DOMAIN-CONTAINING PROTEIN-RELATED"/>
    <property type="match status" value="1"/>
</dbReference>
<accession>A0A015IPK2</accession>